<dbReference type="AlphaFoldDB" id="A0AAD1P263"/>
<evidence type="ECO:0000313" key="1">
    <source>
        <dbReference type="EMBL" id="BDN96850.1"/>
    </source>
</evidence>
<protein>
    <submittedName>
        <fullName evidence="1">Uncharacterized protein</fullName>
    </submittedName>
</protein>
<dbReference type="Proteomes" id="UP001058317">
    <property type="component" value="Chromosome"/>
</dbReference>
<evidence type="ECO:0000313" key="2">
    <source>
        <dbReference type="Proteomes" id="UP001058317"/>
    </source>
</evidence>
<dbReference type="EMBL" id="AP026382">
    <property type="protein sequence ID" value="BDN96850.1"/>
    <property type="molecule type" value="Genomic_DNA"/>
</dbReference>
<name>A0AAD1P263_CITBR</name>
<organism evidence="1 2">
    <name type="scientific">Citrobacter braakii</name>
    <dbReference type="NCBI Taxonomy" id="57706"/>
    <lineage>
        <taxon>Bacteria</taxon>
        <taxon>Pseudomonadati</taxon>
        <taxon>Pseudomonadota</taxon>
        <taxon>Gammaproteobacteria</taxon>
        <taxon>Enterobacterales</taxon>
        <taxon>Enterobacteriaceae</taxon>
        <taxon>Citrobacter</taxon>
        <taxon>Citrobacter freundii complex</taxon>
    </lineage>
</organism>
<gene>
    <name evidence="1" type="ORF">KAM621c_19550</name>
</gene>
<proteinExistence type="predicted"/>
<sequence>MAKRARFRKYSEITAVFNPQLPAIHKWIRDEFGSAIDGDHRGKFKQRTAG</sequence>
<accession>A0AAD1P263</accession>
<reference evidence="1" key="1">
    <citation type="submission" date="2022-07" db="EMBL/GenBank/DDBJ databases">
        <title>Complete genome sequence of carbapenem-resistant Citrobacter spp. in Japan.</title>
        <authorList>
            <person name="Maehana S."/>
            <person name="Suzuki M."/>
            <person name="Kitasato H."/>
        </authorList>
    </citation>
    <scope>NUCLEOTIDE SEQUENCE</scope>
    <source>
        <strain evidence="1">KAM621</strain>
    </source>
</reference>